<gene>
    <name evidence="2" type="ORF">HUJ06_016119</name>
</gene>
<reference evidence="2 3" key="1">
    <citation type="journal article" date="2020" name="Mol. Biol. Evol.">
        <title>Distinct Expression and Methylation Patterns for Genes with Different Fates following a Single Whole-Genome Duplication in Flowering Plants.</title>
        <authorList>
            <person name="Shi T."/>
            <person name="Rahmani R.S."/>
            <person name="Gugger P.F."/>
            <person name="Wang M."/>
            <person name="Li H."/>
            <person name="Zhang Y."/>
            <person name="Li Z."/>
            <person name="Wang Q."/>
            <person name="Van de Peer Y."/>
            <person name="Marchal K."/>
            <person name="Chen J."/>
        </authorList>
    </citation>
    <scope>NUCLEOTIDE SEQUENCE [LARGE SCALE GENOMIC DNA]</scope>
    <source>
        <tissue evidence="2">Leaf</tissue>
    </source>
</reference>
<keyword evidence="3" id="KW-1185">Reference proteome</keyword>
<name>A0A822ZFJ9_NELNU</name>
<dbReference type="EMBL" id="DUZY01000005">
    <property type="protein sequence ID" value="DAD41796.1"/>
    <property type="molecule type" value="Genomic_DNA"/>
</dbReference>
<organism evidence="2 3">
    <name type="scientific">Nelumbo nucifera</name>
    <name type="common">Sacred lotus</name>
    <dbReference type="NCBI Taxonomy" id="4432"/>
    <lineage>
        <taxon>Eukaryota</taxon>
        <taxon>Viridiplantae</taxon>
        <taxon>Streptophyta</taxon>
        <taxon>Embryophyta</taxon>
        <taxon>Tracheophyta</taxon>
        <taxon>Spermatophyta</taxon>
        <taxon>Magnoliopsida</taxon>
        <taxon>Proteales</taxon>
        <taxon>Nelumbonaceae</taxon>
        <taxon>Nelumbo</taxon>
    </lineage>
</organism>
<comment type="caution">
    <text evidence="2">The sequence shown here is derived from an EMBL/GenBank/DDBJ whole genome shotgun (WGS) entry which is preliminary data.</text>
</comment>
<feature type="transmembrane region" description="Helical" evidence="1">
    <location>
        <begin position="24"/>
        <end position="46"/>
    </location>
</feature>
<accession>A0A822ZFJ9</accession>
<keyword evidence="1" id="KW-1133">Transmembrane helix</keyword>
<evidence type="ECO:0000256" key="1">
    <source>
        <dbReference type="SAM" id="Phobius"/>
    </source>
</evidence>
<keyword evidence="1" id="KW-0812">Transmembrane</keyword>
<keyword evidence="1" id="KW-0472">Membrane</keyword>
<dbReference type="Proteomes" id="UP000607653">
    <property type="component" value="Unassembled WGS sequence"/>
</dbReference>
<sequence>MCSVLAIFFQINGEYLRMMLSGDVFQLISAFFGIIFYLSTPVGELISSKS</sequence>
<evidence type="ECO:0000313" key="3">
    <source>
        <dbReference type="Proteomes" id="UP000607653"/>
    </source>
</evidence>
<protein>
    <submittedName>
        <fullName evidence="2">Uncharacterized protein</fullName>
    </submittedName>
</protein>
<dbReference type="AlphaFoldDB" id="A0A822ZFJ9"/>
<evidence type="ECO:0000313" key="2">
    <source>
        <dbReference type="EMBL" id="DAD41796.1"/>
    </source>
</evidence>
<proteinExistence type="predicted"/>